<dbReference type="Proteomes" id="UP001597387">
    <property type="component" value="Unassembled WGS sequence"/>
</dbReference>
<dbReference type="CDD" id="cd07185">
    <property type="entry name" value="OmpA_C-like"/>
    <property type="match status" value="1"/>
</dbReference>
<dbReference type="InterPro" id="IPR006664">
    <property type="entry name" value="OMP_bac"/>
</dbReference>
<dbReference type="RefSeq" id="WP_255903742.1">
    <property type="nucleotide sequence ID" value="NZ_JAFMZO010000003.1"/>
</dbReference>
<dbReference type="Gene3D" id="3.30.1330.60">
    <property type="entry name" value="OmpA-like domain"/>
    <property type="match status" value="1"/>
</dbReference>
<proteinExistence type="predicted"/>
<feature type="domain" description="OmpA-like" evidence="6">
    <location>
        <begin position="523"/>
        <end position="645"/>
    </location>
</feature>
<evidence type="ECO:0000313" key="7">
    <source>
        <dbReference type="EMBL" id="MFD2162373.1"/>
    </source>
</evidence>
<organism evidence="7 8">
    <name type="scientific">Paradesertivirga mongoliensis</name>
    <dbReference type="NCBI Taxonomy" id="2100740"/>
    <lineage>
        <taxon>Bacteria</taxon>
        <taxon>Pseudomonadati</taxon>
        <taxon>Bacteroidota</taxon>
        <taxon>Sphingobacteriia</taxon>
        <taxon>Sphingobacteriales</taxon>
        <taxon>Sphingobacteriaceae</taxon>
        <taxon>Paradesertivirga</taxon>
    </lineage>
</organism>
<evidence type="ECO:0000256" key="1">
    <source>
        <dbReference type="ARBA" id="ARBA00004442"/>
    </source>
</evidence>
<evidence type="ECO:0000256" key="5">
    <source>
        <dbReference type="SAM" id="SignalP"/>
    </source>
</evidence>
<dbReference type="InterPro" id="IPR050330">
    <property type="entry name" value="Bact_OuterMem_StrucFunc"/>
</dbReference>
<dbReference type="PANTHER" id="PTHR30329">
    <property type="entry name" value="STATOR ELEMENT OF FLAGELLAR MOTOR COMPLEX"/>
    <property type="match status" value="1"/>
</dbReference>
<evidence type="ECO:0000256" key="3">
    <source>
        <dbReference type="ARBA" id="ARBA00023237"/>
    </source>
</evidence>
<keyword evidence="3" id="KW-0998">Cell outer membrane</keyword>
<dbReference type="PANTHER" id="PTHR30329:SF21">
    <property type="entry name" value="LIPOPROTEIN YIAD-RELATED"/>
    <property type="match status" value="1"/>
</dbReference>
<accession>A0ABW4ZJX8</accession>
<dbReference type="SUPFAM" id="SSF103088">
    <property type="entry name" value="OmpA-like"/>
    <property type="match status" value="1"/>
</dbReference>
<feature type="chain" id="PRO_5046244029" evidence="5">
    <location>
        <begin position="28"/>
        <end position="645"/>
    </location>
</feature>
<sequence>MLPINKNTFTLIISSLMIILGQSIATAQTAQPRWWFGLSGAANLNFYSGTTQRLNNSLIVPTAFHKGNGVRPYGSLLMEYRPAGMLGFMLNVGYDGRGGKFDSVMAPCDCPATLKTNLDYLTVEPSLRLGVPSTNLYFFAGPRVAFAMQKEFKYTQLKQPDTNEDFSEINSTIFSGQIGMGYDLPISSPNSKTKASLSPFVSYHPYFGQDARNIESWSVSTVRAGIALKFGRAGKVKEAEVPVAVIPAREVTFTVRAPKTVPAKRLVSETLPLRNSVFFNEGSAAIPTRYVLLTNNQASAFREASLQNEQTPSMNGRSARQLNVYHNILNILGDRMRANPGAVIALSGASANGPQEGKLFAEAIKQYMVSVFGINGSRISTVGRTKPLIPSEQPGGTKELVLLREGDRRVDISSASPELLMEVGGGMMKPVQILATQIDPLDSHVIFNVDGANAVLKSWTLDLTDERGTVKHYGPFTRDRESMTGTSILGNNKSGNYKVVMLGESKNGLPVRKETTVALVRQDESTEKGYRYSILFDFDKSNSIASYDKFLSDVVSPLITSGSTVIVHGHTDIIGEEDYNHKLSHSRATETQKIIQTALTRAGKSNVKFETLGFGEDSDRTPFENKLPEERFYNRTVIIDIIPGK</sequence>
<evidence type="ECO:0000256" key="2">
    <source>
        <dbReference type="ARBA" id="ARBA00023136"/>
    </source>
</evidence>
<feature type="signal peptide" evidence="5">
    <location>
        <begin position="1"/>
        <end position="27"/>
    </location>
</feature>
<evidence type="ECO:0000259" key="6">
    <source>
        <dbReference type="PROSITE" id="PS51123"/>
    </source>
</evidence>
<dbReference type="EMBL" id="JBHUHZ010000001">
    <property type="protein sequence ID" value="MFD2162373.1"/>
    <property type="molecule type" value="Genomic_DNA"/>
</dbReference>
<evidence type="ECO:0000256" key="4">
    <source>
        <dbReference type="PROSITE-ProRule" id="PRU00473"/>
    </source>
</evidence>
<dbReference type="PRINTS" id="PR01021">
    <property type="entry name" value="OMPADOMAIN"/>
</dbReference>
<dbReference type="PROSITE" id="PS51123">
    <property type="entry name" value="OMPA_2"/>
    <property type="match status" value="1"/>
</dbReference>
<name>A0ABW4ZJX8_9SPHI</name>
<keyword evidence="8" id="KW-1185">Reference proteome</keyword>
<evidence type="ECO:0000313" key="8">
    <source>
        <dbReference type="Proteomes" id="UP001597387"/>
    </source>
</evidence>
<dbReference type="InterPro" id="IPR006665">
    <property type="entry name" value="OmpA-like"/>
</dbReference>
<dbReference type="InterPro" id="IPR036737">
    <property type="entry name" value="OmpA-like_sf"/>
</dbReference>
<reference evidence="8" key="1">
    <citation type="journal article" date="2019" name="Int. J. Syst. Evol. Microbiol.">
        <title>The Global Catalogue of Microorganisms (GCM) 10K type strain sequencing project: providing services to taxonomists for standard genome sequencing and annotation.</title>
        <authorList>
            <consortium name="The Broad Institute Genomics Platform"/>
            <consortium name="The Broad Institute Genome Sequencing Center for Infectious Disease"/>
            <person name="Wu L."/>
            <person name="Ma J."/>
        </authorList>
    </citation>
    <scope>NUCLEOTIDE SEQUENCE [LARGE SCALE GENOMIC DNA]</scope>
    <source>
        <strain evidence="8">KCTC 42217</strain>
    </source>
</reference>
<keyword evidence="2 4" id="KW-0472">Membrane</keyword>
<gene>
    <name evidence="7" type="ORF">ACFSJU_08205</name>
</gene>
<protein>
    <submittedName>
        <fullName evidence="7">Outer membrane beta-barrel protein</fullName>
    </submittedName>
</protein>
<comment type="subcellular location">
    <subcellularLocation>
        <location evidence="1">Cell outer membrane</location>
    </subcellularLocation>
</comment>
<comment type="caution">
    <text evidence="7">The sequence shown here is derived from an EMBL/GenBank/DDBJ whole genome shotgun (WGS) entry which is preliminary data.</text>
</comment>
<dbReference type="InterPro" id="IPR025665">
    <property type="entry name" value="Beta-barrel_OMP_2"/>
</dbReference>
<keyword evidence="5" id="KW-0732">Signal</keyword>
<dbReference type="Pfam" id="PF13568">
    <property type="entry name" value="OMP_b-brl_2"/>
    <property type="match status" value="1"/>
</dbReference>